<dbReference type="PROSITE" id="PS50184">
    <property type="entry name" value="VWFC_2"/>
    <property type="match status" value="2"/>
</dbReference>
<comment type="caution">
    <text evidence="6">The sequence shown here is derived from an EMBL/GenBank/DDBJ whole genome shotgun (WGS) entry which is preliminary data.</text>
</comment>
<dbReference type="Gene3D" id="2.60.40.10">
    <property type="entry name" value="Immunoglobulins"/>
    <property type="match status" value="3"/>
</dbReference>
<keyword evidence="1" id="KW-0732">Signal</keyword>
<keyword evidence="7" id="KW-1185">Reference proteome</keyword>
<dbReference type="InterPro" id="IPR036116">
    <property type="entry name" value="FN3_sf"/>
</dbReference>
<feature type="compositionally biased region" description="Low complexity" evidence="2">
    <location>
        <begin position="297"/>
        <end position="313"/>
    </location>
</feature>
<gene>
    <name evidence="6" type="ORF">NQ315_009614</name>
</gene>
<accession>A0AAV8WJ47</accession>
<feature type="compositionally biased region" description="Basic residues" evidence="2">
    <location>
        <begin position="902"/>
        <end position="912"/>
    </location>
</feature>
<evidence type="ECO:0000313" key="6">
    <source>
        <dbReference type="EMBL" id="KAJ8925766.1"/>
    </source>
</evidence>
<dbReference type="CDD" id="cd00063">
    <property type="entry name" value="FN3"/>
    <property type="match status" value="3"/>
</dbReference>
<dbReference type="EMBL" id="JANEYG010000001">
    <property type="protein sequence ID" value="KAJ8925766.1"/>
    <property type="molecule type" value="Genomic_DNA"/>
</dbReference>
<feature type="domain" description="Fibronectin type-III" evidence="5">
    <location>
        <begin position="1375"/>
        <end position="1471"/>
    </location>
</feature>
<dbReference type="PANTHER" id="PTHR11348:SF34">
    <property type="entry name" value="EPIDERMAL CELL SURFACE RECEPTOR-RELATED"/>
    <property type="match status" value="1"/>
</dbReference>
<dbReference type="GO" id="GO:0045597">
    <property type="term" value="P:positive regulation of cell differentiation"/>
    <property type="evidence" value="ECO:0007669"/>
    <property type="project" value="TreeGrafter"/>
</dbReference>
<evidence type="ECO:0000259" key="5">
    <source>
        <dbReference type="PROSITE" id="PS50853"/>
    </source>
</evidence>
<dbReference type="PROSITE" id="PS50853">
    <property type="entry name" value="FN3"/>
    <property type="match status" value="3"/>
</dbReference>
<dbReference type="InterPro" id="IPR001007">
    <property type="entry name" value="VWF_dom"/>
</dbReference>
<protein>
    <recommendedName>
        <fullName evidence="8">Epidermal cell surface receptor</fullName>
    </recommendedName>
</protein>
<feature type="domain" description="Fibronectin type-III" evidence="5">
    <location>
        <begin position="1270"/>
        <end position="1369"/>
    </location>
</feature>
<feature type="compositionally biased region" description="Basic and acidic residues" evidence="2">
    <location>
        <begin position="281"/>
        <end position="294"/>
    </location>
</feature>
<evidence type="ECO:0000313" key="7">
    <source>
        <dbReference type="Proteomes" id="UP001159042"/>
    </source>
</evidence>
<feature type="domain" description="VWFC" evidence="4">
    <location>
        <begin position="751"/>
        <end position="825"/>
    </location>
</feature>
<dbReference type="GO" id="GO:0005615">
    <property type="term" value="C:extracellular space"/>
    <property type="evidence" value="ECO:0007669"/>
    <property type="project" value="TreeGrafter"/>
</dbReference>
<dbReference type="SMART" id="SM00060">
    <property type="entry name" value="FN3"/>
    <property type="match status" value="3"/>
</dbReference>
<feature type="domain" description="VWFC" evidence="4">
    <location>
        <begin position="673"/>
        <end position="748"/>
    </location>
</feature>
<evidence type="ECO:0000256" key="1">
    <source>
        <dbReference type="ARBA" id="ARBA00022729"/>
    </source>
</evidence>
<proteinExistence type="predicted"/>
<evidence type="ECO:0000256" key="3">
    <source>
        <dbReference type="SAM" id="Phobius"/>
    </source>
</evidence>
<dbReference type="InterPro" id="IPR050941">
    <property type="entry name" value="CCN"/>
</dbReference>
<feature type="compositionally biased region" description="Polar residues" evidence="2">
    <location>
        <begin position="241"/>
        <end position="254"/>
    </location>
</feature>
<feature type="transmembrane region" description="Helical" evidence="3">
    <location>
        <begin position="1496"/>
        <end position="1522"/>
    </location>
</feature>
<evidence type="ECO:0008006" key="8">
    <source>
        <dbReference type="Google" id="ProtNLM"/>
    </source>
</evidence>
<reference evidence="6 7" key="1">
    <citation type="journal article" date="2023" name="Insect Mol. Biol.">
        <title>Genome sequencing provides insights into the evolution of gene families encoding plant cell wall-degrading enzymes in longhorned beetles.</title>
        <authorList>
            <person name="Shin N.R."/>
            <person name="Okamura Y."/>
            <person name="Kirsch R."/>
            <person name="Pauchet Y."/>
        </authorList>
    </citation>
    <scope>NUCLEOTIDE SEQUENCE [LARGE SCALE GENOMIC DNA]</scope>
    <source>
        <strain evidence="6">EAD_L_NR</strain>
    </source>
</reference>
<organism evidence="6 7">
    <name type="scientific">Exocentrus adspersus</name>
    <dbReference type="NCBI Taxonomy" id="1586481"/>
    <lineage>
        <taxon>Eukaryota</taxon>
        <taxon>Metazoa</taxon>
        <taxon>Ecdysozoa</taxon>
        <taxon>Arthropoda</taxon>
        <taxon>Hexapoda</taxon>
        <taxon>Insecta</taxon>
        <taxon>Pterygota</taxon>
        <taxon>Neoptera</taxon>
        <taxon>Endopterygota</taxon>
        <taxon>Coleoptera</taxon>
        <taxon>Polyphaga</taxon>
        <taxon>Cucujiformia</taxon>
        <taxon>Chrysomeloidea</taxon>
        <taxon>Cerambycidae</taxon>
        <taxon>Lamiinae</taxon>
        <taxon>Acanthocinini</taxon>
        <taxon>Exocentrus</taxon>
    </lineage>
</organism>
<feature type="compositionally biased region" description="Polar residues" evidence="2">
    <location>
        <begin position="205"/>
        <end position="214"/>
    </location>
</feature>
<feature type="region of interest" description="Disordered" evidence="2">
    <location>
        <begin position="205"/>
        <end position="254"/>
    </location>
</feature>
<feature type="region of interest" description="Disordered" evidence="2">
    <location>
        <begin position="58"/>
        <end position="78"/>
    </location>
</feature>
<dbReference type="GO" id="GO:0005178">
    <property type="term" value="F:integrin binding"/>
    <property type="evidence" value="ECO:0007669"/>
    <property type="project" value="TreeGrafter"/>
</dbReference>
<keyword evidence="3" id="KW-0812">Transmembrane</keyword>
<sequence length="1560" mass="172568">MSQPKQINLEGRTEEIEALSTPHTQEITTHIPEPMTTINMNRISEDSSETVIGLSSTIPNTTTEASSPNTTVEVSSPIPNTTMEASTLVPNTTMEASSQIPNTTMEVSSPIPNTTTEASSPIPNTTTEASTSNSVEVTTLNLADTTPANSSETSTLSLTQNSISNSIEDTTLNSSETSTSSLIHNATALDSTETPASSVEITTMNSSESSTSAVFPNLLESPSHPVPVETSTTFSSETSTPNLTGTSTSSLPDTTSRLLETSEVIVTSTLPNASEASTSRLFEKSTETSIDKSADPSTETTTDLLTTENSTDNPTENAVRDEITTVTTTYAADEPKGRALNFSVEEEHPSNVLSNMSHHHEEDIDLSDGATHENDDEEDDLDKLDVDSLDAKILAPKNQIHNSSLMACQKGGLTYENGEKLELGCESICTCRNGKMDCTDRCVGPYFRRGKKIIDPLCNEKEAEDPCCSILVCAGDTETEPLEMCSLENKTYNRGDTFNKGCTEVCTCEVAGKITCKPRCAPVTKTSDRCVEVPDPDDFCCLKVLCDVTLDEHEPEKEEEKGKPKLLSARYINTTSILLTFDSNSKLDEDNLPIVEVSNDKDVWKYYKLLPGGVVFVKNRIKYLRIENTNDIVEVEDPELGPPLENEYDTTSESDLDLQHGLHPSVETTSDAINCHYKGRIFKEGEEYNDECNSLCMCKHGEMNCLKIQCPTYFGVDVLDPACIEWETVPKDFVPSPPNCCPQKVQCKNNGSCEYEGNIYKNWDPLPSNVTGCEKKCYCEMGKVECQNICPPVTALPPPNLQCPPSLAVVSHIPDDDCCKYWVCNTDTHNSEVLHNHAESDKGQTPKTPTDDYMGPFASKAPSKVLGPLAVYGNEDNEQTEASNSVGVPHKPKISPYENPFYHKKQSPHNPHKPSYPKPSLPKDKLTDQTDAPYLGPFNPPANKMHSKPSKDTQNKVGNDKDNSVFVTPPPHTIIGSYKDHENFVPNYYNPPDIVLDHAPSHINIHSHQSPEEILQFIHQHPEISNYPSGSVLEVHNAVPGSHFDQFGSEGLQSVNRPKIHLVPYLVPHNTEGNTNLPPGFSLEQILEVFQNNSKGLQTNPLDFFQTAQTHPMNGPLVNPPLLNGLLTPDKHNTVTNPGHDGQILPESYPGLPAQHPPEEIVIQSLEAVDPHKVRLSFSVPSVIVGLHGRFEVRYTHNKDEKDLDSWMLTVFAPPNDLIATSSLEFDLTDLKADTEYSIKITVTLRDLHNMPTSKVYKIRTPKEVHPPVIPIDPELAITDINATWVTVVWRAFTQYELQFIDGIQLRYKEIDGRIYTATPLIHRAVTRYTLEKLKPNTKYEIGIYFIPFPGQMTELKAENMLHFTTANEIDTYGFNVTLEISQIKSQSVEISWSGVPYPEDKYVNIYRAIYQSDSGKEDHSTFKIAKRDSPTKTIIRDLKPGTRYRLWLEVYLTNGKTKTSNVEDFITKPRAAPALGSTQQDKLSRAEILDTKGDYYGPLVIVAILAAIAILSTLILLLILVRRHNQNKAAITPPSTRISQSAYDNPTYKVEIQQETMGL</sequence>
<keyword evidence="3" id="KW-1133">Transmembrane helix</keyword>
<feature type="compositionally biased region" description="Basic and acidic residues" evidence="2">
    <location>
        <begin position="949"/>
        <end position="963"/>
    </location>
</feature>
<dbReference type="Proteomes" id="UP001159042">
    <property type="component" value="Unassembled WGS sequence"/>
</dbReference>
<dbReference type="SMART" id="SM00214">
    <property type="entry name" value="VWC"/>
    <property type="match status" value="4"/>
</dbReference>
<feature type="compositionally biased region" description="Low complexity" evidence="2">
    <location>
        <begin position="229"/>
        <end position="240"/>
    </location>
</feature>
<dbReference type="InterPro" id="IPR003961">
    <property type="entry name" value="FN3_dom"/>
</dbReference>
<feature type="region of interest" description="Disordered" evidence="2">
    <location>
        <begin position="103"/>
        <end position="134"/>
    </location>
</feature>
<evidence type="ECO:0000259" key="4">
    <source>
        <dbReference type="PROSITE" id="PS50184"/>
    </source>
</evidence>
<name>A0AAV8WJ47_9CUCU</name>
<keyword evidence="3" id="KW-0472">Membrane</keyword>
<dbReference type="PANTHER" id="PTHR11348">
    <property type="entry name" value="CONNECTIVE TISSUE GROWTH FACTOR-RELATED"/>
    <property type="match status" value="1"/>
</dbReference>
<dbReference type="GO" id="GO:0007155">
    <property type="term" value="P:cell adhesion"/>
    <property type="evidence" value="ECO:0007669"/>
    <property type="project" value="TreeGrafter"/>
</dbReference>
<dbReference type="SUPFAM" id="SSF49265">
    <property type="entry name" value="Fibronectin type III"/>
    <property type="match status" value="2"/>
</dbReference>
<feature type="compositionally biased region" description="Polar residues" evidence="2">
    <location>
        <begin position="269"/>
        <end position="280"/>
    </location>
</feature>
<evidence type="ECO:0000256" key="2">
    <source>
        <dbReference type="SAM" id="MobiDB-lite"/>
    </source>
</evidence>
<feature type="domain" description="Fibronectin type-III" evidence="5">
    <location>
        <begin position="1157"/>
        <end position="1264"/>
    </location>
</feature>
<feature type="region of interest" description="Disordered" evidence="2">
    <location>
        <begin position="877"/>
        <end position="965"/>
    </location>
</feature>
<feature type="region of interest" description="Disordered" evidence="2">
    <location>
        <begin position="836"/>
        <end position="861"/>
    </location>
</feature>
<dbReference type="InterPro" id="IPR013783">
    <property type="entry name" value="Ig-like_fold"/>
</dbReference>
<feature type="region of interest" description="Disordered" evidence="2">
    <location>
        <begin position="269"/>
        <end position="334"/>
    </location>
</feature>
<feature type="region of interest" description="Disordered" evidence="2">
    <location>
        <begin position="1"/>
        <end position="32"/>
    </location>
</feature>